<keyword evidence="10" id="KW-1185">Reference proteome</keyword>
<feature type="region of interest" description="Disordered" evidence="6">
    <location>
        <begin position="1"/>
        <end position="34"/>
    </location>
</feature>
<dbReference type="Pfam" id="PF12345">
    <property type="entry name" value="DUF3641"/>
    <property type="match status" value="1"/>
</dbReference>
<evidence type="ECO:0000256" key="3">
    <source>
        <dbReference type="ARBA" id="ARBA00022723"/>
    </source>
</evidence>
<evidence type="ECO:0000256" key="4">
    <source>
        <dbReference type="ARBA" id="ARBA00023004"/>
    </source>
</evidence>
<keyword evidence="3" id="KW-0479">Metal-binding</keyword>
<organism evidence="9 10">
    <name type="scientific">Thioalkalivibrio nitratireducens (strain DSM 14787 / UNIQEM 213 / ALEN2)</name>
    <dbReference type="NCBI Taxonomy" id="1255043"/>
    <lineage>
        <taxon>Bacteria</taxon>
        <taxon>Pseudomonadati</taxon>
        <taxon>Pseudomonadota</taxon>
        <taxon>Gammaproteobacteria</taxon>
        <taxon>Chromatiales</taxon>
        <taxon>Ectothiorhodospiraceae</taxon>
        <taxon>Thioalkalivibrio</taxon>
    </lineage>
</organism>
<dbReference type="CDD" id="cd01335">
    <property type="entry name" value="Radical_SAM"/>
    <property type="match status" value="1"/>
</dbReference>
<dbReference type="SFLD" id="SFLDS00029">
    <property type="entry name" value="Radical_SAM"/>
    <property type="match status" value="1"/>
</dbReference>
<dbReference type="OrthoDB" id="9810775at2"/>
<evidence type="ECO:0000259" key="8">
    <source>
        <dbReference type="Pfam" id="PF12345"/>
    </source>
</evidence>
<comment type="cofactor">
    <cofactor evidence="1">
        <name>[4Fe-4S] cluster</name>
        <dbReference type="ChEBI" id="CHEBI:49883"/>
    </cofactor>
</comment>
<evidence type="ECO:0000256" key="1">
    <source>
        <dbReference type="ARBA" id="ARBA00001966"/>
    </source>
</evidence>
<feature type="domain" description="Radical SAM core" evidence="7">
    <location>
        <begin position="146"/>
        <end position="280"/>
    </location>
</feature>
<dbReference type="InterPro" id="IPR058240">
    <property type="entry name" value="rSAM_sf"/>
</dbReference>
<dbReference type="Proteomes" id="UP000010809">
    <property type="component" value="Chromosome"/>
</dbReference>
<gene>
    <name evidence="9" type="ordered locus">TVNIR_2230</name>
</gene>
<keyword evidence="4" id="KW-0408">Iron</keyword>
<dbReference type="eggNOG" id="COG0535">
    <property type="taxonomic scope" value="Bacteria"/>
</dbReference>
<dbReference type="KEGG" id="tni:TVNIR_2230"/>
<dbReference type="Gene3D" id="3.20.20.70">
    <property type="entry name" value="Aldolase class I"/>
    <property type="match status" value="1"/>
</dbReference>
<dbReference type="STRING" id="1255043.TVNIR_2230"/>
<dbReference type="Pfam" id="PF11249">
    <property type="entry name" value="DUF3047"/>
    <property type="match status" value="1"/>
</dbReference>
<keyword evidence="2" id="KW-0949">S-adenosyl-L-methionine</keyword>
<evidence type="ECO:0000259" key="7">
    <source>
        <dbReference type="Pfam" id="PF04055"/>
    </source>
</evidence>
<dbReference type="InterPro" id="IPR026351">
    <property type="entry name" value="rSAM_ArsS-like"/>
</dbReference>
<dbReference type="Pfam" id="PF04055">
    <property type="entry name" value="Radical_SAM"/>
    <property type="match status" value="1"/>
</dbReference>
<reference evidence="9" key="1">
    <citation type="submission" date="2015-12" db="EMBL/GenBank/DDBJ databases">
        <authorList>
            <person name="Tikhonova T.V."/>
            <person name="Pavlov A.R."/>
            <person name="Beletsky A.V."/>
            <person name="Mardanov A.V."/>
            <person name="Sorokin D.Y."/>
            <person name="Ravin N.V."/>
            <person name="Popov V.O."/>
        </authorList>
    </citation>
    <scope>NUCLEOTIDE SEQUENCE</scope>
    <source>
        <strain evidence="9">DSM 14787</strain>
    </source>
</reference>
<dbReference type="AlphaFoldDB" id="L0DZV0"/>
<evidence type="ECO:0000256" key="6">
    <source>
        <dbReference type="SAM" id="MobiDB-lite"/>
    </source>
</evidence>
<dbReference type="HOGENOM" id="CLU_050695_0_0_6"/>
<dbReference type="EMBL" id="CP003989">
    <property type="protein sequence ID" value="AGA33886.1"/>
    <property type="molecule type" value="Genomic_DNA"/>
</dbReference>
<dbReference type="InterPro" id="IPR024521">
    <property type="entry name" value="ArsS-like_C"/>
</dbReference>
<dbReference type="GO" id="GO:0051536">
    <property type="term" value="F:iron-sulfur cluster binding"/>
    <property type="evidence" value="ECO:0007669"/>
    <property type="project" value="UniProtKB-KW"/>
</dbReference>
<feature type="domain" description="Arsenosugar biosynthesis radical SAM protein ArsS-like C-terminal" evidence="8">
    <location>
        <begin position="302"/>
        <end position="438"/>
    </location>
</feature>
<dbReference type="PANTHER" id="PTHR43728:SF1">
    <property type="entry name" value="FE-S OXIDOREDUCTASE"/>
    <property type="match status" value="1"/>
</dbReference>
<dbReference type="GO" id="GO:0046872">
    <property type="term" value="F:metal ion binding"/>
    <property type="evidence" value="ECO:0007669"/>
    <property type="project" value="UniProtKB-KW"/>
</dbReference>
<dbReference type="InterPro" id="IPR021409">
    <property type="entry name" value="DUF3047"/>
</dbReference>
<dbReference type="NCBIfam" id="TIGR04167">
    <property type="entry name" value="rSAM_SeCys"/>
    <property type="match status" value="1"/>
</dbReference>
<dbReference type="GO" id="GO:0003824">
    <property type="term" value="F:catalytic activity"/>
    <property type="evidence" value="ECO:0007669"/>
    <property type="project" value="InterPro"/>
</dbReference>
<dbReference type="PANTHER" id="PTHR43728">
    <property type="entry name" value="SLR0304 PROTEIN"/>
    <property type="match status" value="1"/>
</dbReference>
<proteinExistence type="predicted"/>
<name>L0DZV0_THIND</name>
<protein>
    <submittedName>
        <fullName evidence="9">Radical SAM domain protein</fullName>
    </submittedName>
</protein>
<accession>L0DZV0</accession>
<dbReference type="PATRIC" id="fig|1255043.3.peg.2249"/>
<dbReference type="InterPro" id="IPR013785">
    <property type="entry name" value="Aldolase_TIM"/>
</dbReference>
<sequence>MGDSWPPDGETEGNASKNHREHSSSMPPGGSDWPNAFARQVRMIAMAVATDAAAGWRVERPNLLADVLRYHGLEPDRVNAVATTTDCDNTGQRVCLVRRHSLPARVNPDPESPILKMEHRMANSEPVLLLGDFPAITRSAVTTLQVNLGYVCNQTCFHCHVNAGPNRKESMGRETVGDVLAFLTRGGVRTMDLTGGAPELNPHFRDLVTRARALGIEVIDRCNLTVLGQPGQQDLAVFLASHRVAVIASLPCYLEENVNSQRGDGVFEGSLSGLRALNALGYGHPGSGLELNLVFNPQGPELPPPQAALEADYRAHLGSRYGIVFNRLLTIANMPINRFAKTLARKGEYNRYLTMLRQAHQDANLEQVMCRSLVSVDWQGFVYDCDFNQMLHIPLAAAGRPRSHIRDLDPASLAGGTIAVGDHCYGCTAGQGSSCGGALA</sequence>
<keyword evidence="5" id="KW-0411">Iron-sulfur</keyword>
<evidence type="ECO:0000256" key="2">
    <source>
        <dbReference type="ARBA" id="ARBA00022691"/>
    </source>
</evidence>
<evidence type="ECO:0000313" key="9">
    <source>
        <dbReference type="EMBL" id="AGA33886.1"/>
    </source>
</evidence>
<evidence type="ECO:0000256" key="5">
    <source>
        <dbReference type="ARBA" id="ARBA00023014"/>
    </source>
</evidence>
<dbReference type="SUPFAM" id="SSF102114">
    <property type="entry name" value="Radical SAM enzymes"/>
    <property type="match status" value="1"/>
</dbReference>
<dbReference type="InterPro" id="IPR007197">
    <property type="entry name" value="rSAM"/>
</dbReference>
<evidence type="ECO:0000313" key="10">
    <source>
        <dbReference type="Proteomes" id="UP000010809"/>
    </source>
</evidence>